<dbReference type="EMBL" id="FTRV01000015">
    <property type="protein sequence ID" value="SPM30617.1"/>
    <property type="molecule type" value="Genomic_DNA"/>
</dbReference>
<keyword evidence="1" id="KW-0732">Signal</keyword>
<reference evidence="2 3" key="1">
    <citation type="submission" date="2017-01" db="EMBL/GenBank/DDBJ databases">
        <authorList>
            <consortium name="Urmite Genomes"/>
        </authorList>
    </citation>
    <scope>NUCLEOTIDE SEQUENCE [LARGE SCALE GENOMIC DNA]</scope>
    <source>
        <strain evidence="2 3">AB308</strain>
    </source>
</reference>
<evidence type="ECO:0000313" key="3">
    <source>
        <dbReference type="Proteomes" id="UP000241595"/>
    </source>
</evidence>
<organism evidence="2 3">
    <name type="scientific">Mycobacterium terramassiliense</name>
    <dbReference type="NCBI Taxonomy" id="1841859"/>
    <lineage>
        <taxon>Bacteria</taxon>
        <taxon>Bacillati</taxon>
        <taxon>Actinomycetota</taxon>
        <taxon>Actinomycetes</taxon>
        <taxon>Mycobacteriales</taxon>
        <taxon>Mycobacteriaceae</taxon>
        <taxon>Mycobacterium</taxon>
    </lineage>
</organism>
<dbReference type="AlphaFoldDB" id="A0A2U3NGI3"/>
<evidence type="ECO:0000256" key="1">
    <source>
        <dbReference type="SAM" id="SignalP"/>
    </source>
</evidence>
<dbReference type="Proteomes" id="UP000241595">
    <property type="component" value="Unassembled WGS sequence"/>
</dbReference>
<feature type="signal peptide" evidence="1">
    <location>
        <begin position="1"/>
        <end position="21"/>
    </location>
</feature>
<sequence length="171" mass="18469">MATMRWLTTTFSTVAIAVALAAPAVADASTDGWGLNGTFKATSVGNWAQTNDVYHDETGVTSTWTIATTCSSRVDCSGQVNSDAGWTAPIYTRSGEWLVKRALPHWEHCRDDTTADGLQTYRFYPADFTGRAQPEGRTTFIGWDKTVAPSGACGINQPLVINMPFQLAPIS</sequence>
<name>A0A2U3NGI3_9MYCO</name>
<accession>A0A2U3NGI3</accession>
<evidence type="ECO:0008006" key="4">
    <source>
        <dbReference type="Google" id="ProtNLM"/>
    </source>
</evidence>
<gene>
    <name evidence="2" type="ORF">MTAB308_4126</name>
</gene>
<keyword evidence="3" id="KW-1185">Reference proteome</keyword>
<proteinExistence type="predicted"/>
<feature type="chain" id="PRO_5039554092" description="Secreted protein" evidence="1">
    <location>
        <begin position="22"/>
        <end position="171"/>
    </location>
</feature>
<evidence type="ECO:0000313" key="2">
    <source>
        <dbReference type="EMBL" id="SPM30617.1"/>
    </source>
</evidence>
<protein>
    <recommendedName>
        <fullName evidence="4">Secreted protein</fullName>
    </recommendedName>
</protein>
<dbReference type="OrthoDB" id="4739449at2"/>